<comment type="caution">
    <text evidence="3">The sequence shown here is derived from an EMBL/GenBank/DDBJ whole genome shotgun (WGS) entry which is preliminary data.</text>
</comment>
<dbReference type="AlphaFoldDB" id="A0A368DSP8"/>
<dbReference type="PANTHER" id="PTHR44051">
    <property type="entry name" value="GLUTATHIONE S-TRANSFERASE-RELATED"/>
    <property type="match status" value="1"/>
</dbReference>
<reference evidence="3 4" key="1">
    <citation type="journal article" date="2018" name="Microbiome">
        <title>Fine metagenomic profile of the Mediterranean stratified and mixed water columns revealed by assembly and recruitment.</title>
        <authorList>
            <person name="Haro-Moreno J.M."/>
            <person name="Lopez-Perez M."/>
            <person name="De La Torre J.R."/>
            <person name="Picazo A."/>
            <person name="Camacho A."/>
            <person name="Rodriguez-Valera F."/>
        </authorList>
    </citation>
    <scope>NUCLEOTIDE SEQUENCE [LARGE SCALE GENOMIC DNA]</scope>
    <source>
        <strain evidence="3">MED-G57</strain>
    </source>
</reference>
<dbReference type="GO" id="GO:0016740">
    <property type="term" value="F:transferase activity"/>
    <property type="evidence" value="ECO:0007669"/>
    <property type="project" value="UniProtKB-KW"/>
</dbReference>
<dbReference type="Pfam" id="PF13410">
    <property type="entry name" value="GST_C_2"/>
    <property type="match status" value="1"/>
</dbReference>
<evidence type="ECO:0000313" key="3">
    <source>
        <dbReference type="EMBL" id="RCL74356.1"/>
    </source>
</evidence>
<dbReference type="PANTHER" id="PTHR44051:SF8">
    <property type="entry name" value="GLUTATHIONE S-TRANSFERASE GSTA"/>
    <property type="match status" value="1"/>
</dbReference>
<name>A0A368DSP8_9PROT</name>
<dbReference type="SFLD" id="SFLDS00019">
    <property type="entry name" value="Glutathione_Transferase_(cytos"/>
    <property type="match status" value="1"/>
</dbReference>
<feature type="domain" description="GST N-terminal" evidence="1">
    <location>
        <begin position="1"/>
        <end position="83"/>
    </location>
</feature>
<evidence type="ECO:0000313" key="4">
    <source>
        <dbReference type="Proteomes" id="UP000253570"/>
    </source>
</evidence>
<dbReference type="InterPro" id="IPR036249">
    <property type="entry name" value="Thioredoxin-like_sf"/>
</dbReference>
<dbReference type="PROSITE" id="PS50405">
    <property type="entry name" value="GST_CTER"/>
    <property type="match status" value="1"/>
</dbReference>
<organism evidence="3 4">
    <name type="scientific">PS1 clade bacterium</name>
    <dbReference type="NCBI Taxonomy" id="2175152"/>
    <lineage>
        <taxon>Bacteria</taxon>
        <taxon>Pseudomonadati</taxon>
        <taxon>Pseudomonadota</taxon>
        <taxon>Alphaproteobacteria</taxon>
        <taxon>PS1 clade</taxon>
    </lineage>
</organism>
<dbReference type="EMBL" id="QOQD01000002">
    <property type="protein sequence ID" value="RCL74356.1"/>
    <property type="molecule type" value="Genomic_DNA"/>
</dbReference>
<keyword evidence="3" id="KW-0808">Transferase</keyword>
<dbReference type="InterPro" id="IPR036282">
    <property type="entry name" value="Glutathione-S-Trfase_C_sf"/>
</dbReference>
<dbReference type="SFLD" id="SFLDG00358">
    <property type="entry name" value="Main_(cytGST)"/>
    <property type="match status" value="1"/>
</dbReference>
<dbReference type="InterPro" id="IPR040079">
    <property type="entry name" value="Glutathione_S-Trfase"/>
</dbReference>
<dbReference type="InterPro" id="IPR004045">
    <property type="entry name" value="Glutathione_S-Trfase_N"/>
</dbReference>
<evidence type="ECO:0000259" key="2">
    <source>
        <dbReference type="PROSITE" id="PS50405"/>
    </source>
</evidence>
<feature type="domain" description="GST C-terminal" evidence="2">
    <location>
        <begin position="89"/>
        <end position="258"/>
    </location>
</feature>
<sequence>MLTLFHYDRTSAAQRVRLYLEEKKISWESVIVDTALGDIDQLPKNFYELNPKGLVPVIIDDGIAVPESLVIIEYLEDKYGGDPSLRPKDPKDIAQMRLWIRKIDEGIHVASRTIGVCLVNRHILQKKDQTQVKKYYKEMRDKVRKKNDQINIELGIESPLLEEAIIEFKSLLKDMNDHLKNNEWLSGPSYSLSDIAFVVYLHRLESFMMRPLWKDLKHLDDWYDRICVRPAYKKAIYDWGDITAAQREKNGKEAFPKLLKYWDNA</sequence>
<dbReference type="SUPFAM" id="SSF47616">
    <property type="entry name" value="GST C-terminal domain-like"/>
    <property type="match status" value="1"/>
</dbReference>
<dbReference type="Proteomes" id="UP000253570">
    <property type="component" value="Unassembled WGS sequence"/>
</dbReference>
<dbReference type="Gene3D" id="1.20.1050.10">
    <property type="match status" value="2"/>
</dbReference>
<accession>A0A368DSP8</accession>
<dbReference type="PROSITE" id="PS50404">
    <property type="entry name" value="GST_NTER"/>
    <property type="match status" value="1"/>
</dbReference>
<gene>
    <name evidence="3" type="ORF">DBW71_01120</name>
</gene>
<evidence type="ECO:0000259" key="1">
    <source>
        <dbReference type="PROSITE" id="PS50404"/>
    </source>
</evidence>
<dbReference type="CDD" id="cd00570">
    <property type="entry name" value="GST_N_family"/>
    <property type="match status" value="1"/>
</dbReference>
<proteinExistence type="predicted"/>
<dbReference type="Gene3D" id="3.40.30.10">
    <property type="entry name" value="Glutaredoxin"/>
    <property type="match status" value="1"/>
</dbReference>
<dbReference type="Pfam" id="PF13417">
    <property type="entry name" value="GST_N_3"/>
    <property type="match status" value="1"/>
</dbReference>
<dbReference type="CDD" id="cd00299">
    <property type="entry name" value="GST_C_family"/>
    <property type="match status" value="1"/>
</dbReference>
<dbReference type="InterPro" id="IPR010987">
    <property type="entry name" value="Glutathione-S-Trfase_C-like"/>
</dbReference>
<protein>
    <submittedName>
        <fullName evidence="3">Glutathione S-transferase family protein</fullName>
    </submittedName>
</protein>
<dbReference type="SUPFAM" id="SSF52833">
    <property type="entry name" value="Thioredoxin-like"/>
    <property type="match status" value="1"/>
</dbReference>